<accession>A0A2R5FUH7</accession>
<dbReference type="AlphaFoldDB" id="A0A2R5FUH7"/>
<comment type="caution">
    <text evidence="1">The sequence shown here is derived from an EMBL/GenBank/DDBJ whole genome shotgun (WGS) entry which is preliminary data.</text>
</comment>
<dbReference type="Proteomes" id="UP000245124">
    <property type="component" value="Unassembled WGS sequence"/>
</dbReference>
<gene>
    <name evidence="1" type="ORF">NIES4072_31490</name>
</gene>
<organism evidence="1 2">
    <name type="scientific">Nostoc commune NIES-4072</name>
    <dbReference type="NCBI Taxonomy" id="2005467"/>
    <lineage>
        <taxon>Bacteria</taxon>
        <taxon>Bacillati</taxon>
        <taxon>Cyanobacteriota</taxon>
        <taxon>Cyanophyceae</taxon>
        <taxon>Nostocales</taxon>
        <taxon>Nostocaceae</taxon>
        <taxon>Nostoc</taxon>
    </lineage>
</organism>
<evidence type="ECO:0000313" key="2">
    <source>
        <dbReference type="Proteomes" id="UP000245124"/>
    </source>
</evidence>
<dbReference type="RefSeq" id="WP_280524415.1">
    <property type="nucleotide sequence ID" value="NZ_BDUD01000001.1"/>
</dbReference>
<keyword evidence="2" id="KW-1185">Reference proteome</keyword>
<name>A0A2R5FUH7_NOSCO</name>
<proteinExistence type="predicted"/>
<reference evidence="1 2" key="1">
    <citation type="submission" date="2017-06" db="EMBL/GenBank/DDBJ databases">
        <title>Genome sequencing of cyanobaciteial culture collection at National Institute for Environmental Studies (NIES).</title>
        <authorList>
            <person name="Hirose Y."/>
            <person name="Shimura Y."/>
            <person name="Fujisawa T."/>
            <person name="Nakamura Y."/>
            <person name="Kawachi M."/>
        </authorList>
    </citation>
    <scope>NUCLEOTIDE SEQUENCE [LARGE SCALE GENOMIC DNA]</scope>
    <source>
        <strain evidence="1 2">NIES-4072</strain>
    </source>
</reference>
<dbReference type="EMBL" id="BDUD01000001">
    <property type="protein sequence ID" value="GBG19481.1"/>
    <property type="molecule type" value="Genomic_DNA"/>
</dbReference>
<evidence type="ECO:0000313" key="1">
    <source>
        <dbReference type="EMBL" id="GBG19481.1"/>
    </source>
</evidence>
<protein>
    <submittedName>
        <fullName evidence="1">Uncharacterized protein</fullName>
    </submittedName>
</protein>
<sequence length="44" mass="5318">MDNPKLKKTILETNLTYQAYLKRRSQDFYIDQHREQATTLCVRS</sequence>